<dbReference type="Pfam" id="PF01497">
    <property type="entry name" value="Peripla_BP_2"/>
    <property type="match status" value="1"/>
</dbReference>
<dbReference type="CDD" id="cd01147">
    <property type="entry name" value="HemV-2"/>
    <property type="match status" value="1"/>
</dbReference>
<evidence type="ECO:0000313" key="3">
    <source>
        <dbReference type="Proteomes" id="UP000000422"/>
    </source>
</evidence>
<dbReference type="PANTHER" id="PTHR30535">
    <property type="entry name" value="VITAMIN B12-BINDING PROTEIN"/>
    <property type="match status" value="1"/>
</dbReference>
<reference evidence="2 3" key="1">
    <citation type="journal article" date="2003" name="Proc. Natl. Acad. Sci. U.S.A.">
        <title>Complete genome sequence and analysis of Wolinella succinogenes.</title>
        <authorList>
            <person name="Baar C."/>
            <person name="Eppinger M."/>
            <person name="Raddatz G."/>
            <person name="Simon JM."/>
            <person name="Lanz C."/>
            <person name="Klimmek O."/>
            <person name="Nandakumar R."/>
            <person name="Gross R."/>
            <person name="Rosinus A."/>
            <person name="Keller H."/>
            <person name="Jagtap P."/>
            <person name="Linke B."/>
            <person name="Meyer F."/>
            <person name="Lederer H."/>
            <person name="Schuster S.C."/>
        </authorList>
    </citation>
    <scope>NUCLEOTIDE SEQUENCE [LARGE SCALE GENOMIC DNA]</scope>
    <source>
        <strain evidence="3">ATCC 29543 / DSM 1740 / CCUG 13145 / JCM 31913 / LMG 7466 / NCTC 11488 / FDC 602W</strain>
    </source>
</reference>
<dbReference type="Gene3D" id="1.20.58.2180">
    <property type="match status" value="1"/>
</dbReference>
<dbReference type="HOGENOM" id="CLU_038034_13_1_7"/>
<dbReference type="Proteomes" id="UP000000422">
    <property type="component" value="Chromosome"/>
</dbReference>
<dbReference type="eggNOG" id="COG0614">
    <property type="taxonomic scope" value="Bacteria"/>
</dbReference>
<dbReference type="Gene3D" id="3.40.50.1980">
    <property type="entry name" value="Nitrogenase molybdenum iron protein domain"/>
    <property type="match status" value="2"/>
</dbReference>
<dbReference type="PANTHER" id="PTHR30535:SF34">
    <property type="entry name" value="MOLYBDATE-BINDING PROTEIN MOLA"/>
    <property type="match status" value="1"/>
</dbReference>
<dbReference type="STRING" id="273121.WS1125"/>
<protein>
    <submittedName>
        <fullName evidence="2">ORF2 PROTEIN</fullName>
    </submittedName>
</protein>
<organism evidence="3">
    <name type="scientific">Wolinella succinogenes (strain ATCC 29543 / DSM 1740 / CCUG 13145 / JCM 31913 / LMG 7466 / NCTC 11488 / FDC 602W)</name>
    <name type="common">Vibrio succinogenes</name>
    <dbReference type="NCBI Taxonomy" id="273121"/>
    <lineage>
        <taxon>Bacteria</taxon>
        <taxon>Pseudomonadati</taxon>
        <taxon>Campylobacterota</taxon>
        <taxon>Epsilonproteobacteria</taxon>
        <taxon>Campylobacterales</taxon>
        <taxon>Helicobacteraceae</taxon>
        <taxon>Wolinella</taxon>
    </lineage>
</organism>
<dbReference type="PROSITE" id="PS50983">
    <property type="entry name" value="FE_B12_PBP"/>
    <property type="match status" value="1"/>
</dbReference>
<accession>Q7M978</accession>
<dbReference type="KEGG" id="wsu:WS1125"/>
<dbReference type="SUPFAM" id="SSF53807">
    <property type="entry name" value="Helical backbone' metal receptor"/>
    <property type="match status" value="1"/>
</dbReference>
<keyword evidence="3" id="KW-1185">Reference proteome</keyword>
<name>Q7M978_WOLSU</name>
<dbReference type="EMBL" id="BX571660">
    <property type="protein sequence ID" value="CAE10215.1"/>
    <property type="molecule type" value="Genomic_DNA"/>
</dbReference>
<proteinExistence type="predicted"/>
<feature type="domain" description="Fe/B12 periplasmic-binding" evidence="1">
    <location>
        <begin position="38"/>
        <end position="306"/>
    </location>
</feature>
<gene>
    <name evidence="2" type="ordered locus">WS1125</name>
</gene>
<dbReference type="RefSeq" id="WP_011139006.1">
    <property type="nucleotide sequence ID" value="NC_005090.1"/>
</dbReference>
<evidence type="ECO:0000259" key="1">
    <source>
        <dbReference type="PROSITE" id="PS50983"/>
    </source>
</evidence>
<dbReference type="InterPro" id="IPR050902">
    <property type="entry name" value="ABC_Transporter_SBP"/>
</dbReference>
<dbReference type="GO" id="GO:0071281">
    <property type="term" value="P:cellular response to iron ion"/>
    <property type="evidence" value="ECO:0007669"/>
    <property type="project" value="TreeGrafter"/>
</dbReference>
<evidence type="ECO:0000313" key="2">
    <source>
        <dbReference type="EMBL" id="CAE10215.1"/>
    </source>
</evidence>
<sequence length="339" mass="39141">MRVWLAIWFWLLVGSLWANETMVDMAGREVEIPLEVSKAFAASPPMMTLLYILAPEKMMGVNYSFSEQEKRFMRREVQNLPVLGGFFGGGNQANLEKIISLRPDVVFAWDLALGNMKGFEERLNAFGIPVIYLRQNTLKDSLEAVEVMGRFLHKEDRAHQLIAYGEESLSRVEKSVESLGDTPKKRVYFAQGEDGLYTECDIDAQSEVIALAGGVNVHHCPKGSRGKRERISMEKLYLYDPDVIFVRERPFFESLKSNRSWQKLRAYREGKVYLDAASPFSWLSRPPSFMRLWGVLWVHHRLYPDHLEMDEVSEVARFYRLFLGIELSEEDSRKLLKGE</sequence>
<dbReference type="InterPro" id="IPR002491">
    <property type="entry name" value="ABC_transptr_periplasmic_BD"/>
</dbReference>
<dbReference type="AlphaFoldDB" id="Q7M978"/>